<dbReference type="InterPro" id="IPR050832">
    <property type="entry name" value="Bact_Acetyltransf"/>
</dbReference>
<keyword evidence="2" id="KW-0012">Acyltransferase</keyword>
<dbReference type="EMBL" id="JAPDHZ010000002">
    <property type="protein sequence ID" value="MDG0789860.1"/>
    <property type="molecule type" value="Genomic_DNA"/>
</dbReference>
<dbReference type="PROSITE" id="PS51186">
    <property type="entry name" value="GNAT"/>
    <property type="match status" value="1"/>
</dbReference>
<gene>
    <name evidence="4" type="ORF">OMP38_02615</name>
</gene>
<evidence type="ECO:0000313" key="5">
    <source>
        <dbReference type="Proteomes" id="UP001153387"/>
    </source>
</evidence>
<sequence>MPQPLIHVRDAEDRDREAIREVLLAAYGQYEGTMPEERWIEYKNNIAASVDAPGPFARLVAEREGKIVGSAVLFDSSIVAYGRDLGIDSPIIRLIAVSPEARGQGVATALLRESAIRAKAHGGDTLHLHTSDIMASAVRLYERLGFERAFDKDIYNGDILVKSYRLHLNDAALLKI</sequence>
<evidence type="ECO:0000256" key="1">
    <source>
        <dbReference type="ARBA" id="ARBA00022679"/>
    </source>
</evidence>
<evidence type="ECO:0000313" key="4">
    <source>
        <dbReference type="EMBL" id="MDG0789860.1"/>
    </source>
</evidence>
<dbReference type="GO" id="GO:0016747">
    <property type="term" value="F:acyltransferase activity, transferring groups other than amino-acyl groups"/>
    <property type="evidence" value="ECO:0007669"/>
    <property type="project" value="InterPro"/>
</dbReference>
<comment type="caution">
    <text evidence="4">The sequence shown here is derived from an EMBL/GenBank/DDBJ whole genome shotgun (WGS) entry which is preliminary data.</text>
</comment>
<dbReference type="CDD" id="cd04301">
    <property type="entry name" value="NAT_SF"/>
    <property type="match status" value="1"/>
</dbReference>
<dbReference type="PANTHER" id="PTHR43877">
    <property type="entry name" value="AMINOALKYLPHOSPHONATE N-ACETYLTRANSFERASE-RELATED-RELATED"/>
    <property type="match status" value="1"/>
</dbReference>
<dbReference type="Gene3D" id="3.40.630.30">
    <property type="match status" value="1"/>
</dbReference>
<dbReference type="Proteomes" id="UP001153387">
    <property type="component" value="Unassembled WGS sequence"/>
</dbReference>
<keyword evidence="5" id="KW-1185">Reference proteome</keyword>
<accession>A0A9X4QKW4</accession>
<proteinExistence type="predicted"/>
<dbReference type="RefSeq" id="WP_277563747.1">
    <property type="nucleotide sequence ID" value="NZ_JAPDHZ010000002.1"/>
</dbReference>
<feature type="domain" description="N-acetyltransferase" evidence="3">
    <location>
        <begin position="6"/>
        <end position="171"/>
    </location>
</feature>
<reference evidence="4 5" key="1">
    <citation type="submission" date="2022-10" db="EMBL/GenBank/DDBJ databases">
        <title>Comparative genomic analysis of Cohnella hashimotonis sp. nov., isolated from the International Space Station.</title>
        <authorList>
            <person name="Simpson A."/>
            <person name="Venkateswaran K."/>
        </authorList>
    </citation>
    <scope>NUCLEOTIDE SEQUENCE [LARGE SCALE GENOMIC DNA]</scope>
    <source>
        <strain evidence="4 5">DSM 18997</strain>
    </source>
</reference>
<protein>
    <submittedName>
        <fullName evidence="4">GNAT family N-acetyltransferase</fullName>
    </submittedName>
</protein>
<evidence type="ECO:0000256" key="2">
    <source>
        <dbReference type="ARBA" id="ARBA00023315"/>
    </source>
</evidence>
<dbReference type="Pfam" id="PF13508">
    <property type="entry name" value="Acetyltransf_7"/>
    <property type="match status" value="1"/>
</dbReference>
<dbReference type="InterPro" id="IPR000182">
    <property type="entry name" value="GNAT_dom"/>
</dbReference>
<keyword evidence="1" id="KW-0808">Transferase</keyword>
<dbReference type="AlphaFoldDB" id="A0A9X4QKW4"/>
<evidence type="ECO:0000259" key="3">
    <source>
        <dbReference type="PROSITE" id="PS51186"/>
    </source>
</evidence>
<name>A0A9X4QKW4_9BACL</name>
<organism evidence="4 5">
    <name type="scientific">Cohnella ginsengisoli</name>
    <dbReference type="NCBI Taxonomy" id="425004"/>
    <lineage>
        <taxon>Bacteria</taxon>
        <taxon>Bacillati</taxon>
        <taxon>Bacillota</taxon>
        <taxon>Bacilli</taxon>
        <taxon>Bacillales</taxon>
        <taxon>Paenibacillaceae</taxon>
        <taxon>Cohnella</taxon>
    </lineage>
</organism>
<dbReference type="SUPFAM" id="SSF55729">
    <property type="entry name" value="Acyl-CoA N-acyltransferases (Nat)"/>
    <property type="match status" value="1"/>
</dbReference>
<dbReference type="InterPro" id="IPR016181">
    <property type="entry name" value="Acyl_CoA_acyltransferase"/>
</dbReference>